<evidence type="ECO:0000259" key="2">
    <source>
        <dbReference type="Pfam" id="PF00391"/>
    </source>
</evidence>
<dbReference type="PANTHER" id="PTHR43615">
    <property type="entry name" value="PHOSPHOENOLPYRUVATE SYNTHASE-RELATED"/>
    <property type="match status" value="1"/>
</dbReference>
<evidence type="ECO:0000256" key="1">
    <source>
        <dbReference type="SAM" id="MobiDB-lite"/>
    </source>
</evidence>
<dbReference type="InterPro" id="IPR051549">
    <property type="entry name" value="PEP_Utilizing_Enz"/>
</dbReference>
<gene>
    <name evidence="3" type="ORF">LARSCL_LOCUS6068</name>
</gene>
<name>A0AAV1ZK59_9ARAC</name>
<dbReference type="SUPFAM" id="SSF52009">
    <property type="entry name" value="Phosphohistidine domain"/>
    <property type="match status" value="1"/>
</dbReference>
<proteinExistence type="predicted"/>
<dbReference type="PANTHER" id="PTHR43615:SF1">
    <property type="entry name" value="PPDK_N DOMAIN-CONTAINING PROTEIN"/>
    <property type="match status" value="1"/>
</dbReference>
<keyword evidence="4" id="KW-1185">Reference proteome</keyword>
<evidence type="ECO:0000313" key="3">
    <source>
        <dbReference type="EMBL" id="CAL1271873.1"/>
    </source>
</evidence>
<evidence type="ECO:0000313" key="4">
    <source>
        <dbReference type="Proteomes" id="UP001497382"/>
    </source>
</evidence>
<dbReference type="Proteomes" id="UP001497382">
    <property type="component" value="Unassembled WGS sequence"/>
</dbReference>
<feature type="region of interest" description="Disordered" evidence="1">
    <location>
        <begin position="366"/>
        <end position="398"/>
    </location>
</feature>
<dbReference type="GO" id="GO:0016772">
    <property type="term" value="F:transferase activity, transferring phosphorus-containing groups"/>
    <property type="evidence" value="ECO:0007669"/>
    <property type="project" value="InterPro"/>
</dbReference>
<sequence length="450" mass="49573">MPHCLGSRSSSWPDAKAGQEINADVYTDFCQLLTTSSEVESADVPAAMEKLAFFIFKENKPEDFKGMKTEEALRWLETSPTTAGEKYRDFLMKHGHRCLRENLVGSITEEKIEKKHEDFDKLITGLKAPLTRINKANYRRRRQPIIDRYIFPEIIKGFPIPINAENKISVNTDENFSMKGLPVSRGVATGFVRVALDLEDASLLQPGEILVTYSTDIGWSPYFPILGGVVTELGGLISHDKEDFENLKTEILRLYTEAISSNVPDGVMLTAESGNILDLFKDLKNEFTLFRQDITSKVDGLSKLMSPSVTKVQTDLPLRHSASNQHQVILESEERSSDSTYATVARTASVSHGDQAKGIYATKDTDVNQSSSPLSINKGRAGGGVTEEGTPHPKIVLNGAGKKSGLQIVGKLPKRAVVSREYGLPCIAGDYVLLDGNKGILQKLPKPEDS</sequence>
<dbReference type="InterPro" id="IPR036637">
    <property type="entry name" value="Phosphohistidine_dom_sf"/>
</dbReference>
<comment type="caution">
    <text evidence="3">The sequence shown here is derived from an EMBL/GenBank/DDBJ whole genome shotgun (WGS) entry which is preliminary data.</text>
</comment>
<dbReference type="Pfam" id="PF00391">
    <property type="entry name" value="PEP-utilizers"/>
    <property type="match status" value="1"/>
</dbReference>
<dbReference type="EMBL" id="CAXIEN010000057">
    <property type="protein sequence ID" value="CAL1271873.1"/>
    <property type="molecule type" value="Genomic_DNA"/>
</dbReference>
<accession>A0AAV1ZK59</accession>
<dbReference type="Gene3D" id="3.50.30.10">
    <property type="entry name" value="Phosphohistidine domain"/>
    <property type="match status" value="1"/>
</dbReference>
<feature type="domain" description="PEP-utilising enzyme mobile" evidence="2">
    <location>
        <begin position="205"/>
        <end position="239"/>
    </location>
</feature>
<dbReference type="InterPro" id="IPR008279">
    <property type="entry name" value="PEP-util_enz_mobile_dom"/>
</dbReference>
<reference evidence="3 4" key="1">
    <citation type="submission" date="2024-04" db="EMBL/GenBank/DDBJ databases">
        <authorList>
            <person name="Rising A."/>
            <person name="Reimegard J."/>
            <person name="Sonavane S."/>
            <person name="Akerstrom W."/>
            <person name="Nylinder S."/>
            <person name="Hedman E."/>
            <person name="Kallberg Y."/>
        </authorList>
    </citation>
    <scope>NUCLEOTIDE SEQUENCE [LARGE SCALE GENOMIC DNA]</scope>
</reference>
<protein>
    <recommendedName>
        <fullName evidence="2">PEP-utilising enzyme mobile domain-containing protein</fullName>
    </recommendedName>
</protein>
<dbReference type="AlphaFoldDB" id="A0AAV1ZK59"/>
<organism evidence="3 4">
    <name type="scientific">Larinioides sclopetarius</name>
    <dbReference type="NCBI Taxonomy" id="280406"/>
    <lineage>
        <taxon>Eukaryota</taxon>
        <taxon>Metazoa</taxon>
        <taxon>Ecdysozoa</taxon>
        <taxon>Arthropoda</taxon>
        <taxon>Chelicerata</taxon>
        <taxon>Arachnida</taxon>
        <taxon>Araneae</taxon>
        <taxon>Araneomorphae</taxon>
        <taxon>Entelegynae</taxon>
        <taxon>Araneoidea</taxon>
        <taxon>Araneidae</taxon>
        <taxon>Larinioides</taxon>
    </lineage>
</organism>